<dbReference type="SUPFAM" id="SSF53474">
    <property type="entry name" value="alpha/beta-Hydrolases"/>
    <property type="match status" value="1"/>
</dbReference>
<dbReference type="EMBL" id="CP015243">
    <property type="protein sequence ID" value="ANF58278.1"/>
    <property type="molecule type" value="Genomic_DNA"/>
</dbReference>
<accession>A0A172YG82</accession>
<organism evidence="2 3">
    <name type="scientific">Halotalea alkalilenta</name>
    <dbReference type="NCBI Taxonomy" id="376489"/>
    <lineage>
        <taxon>Bacteria</taxon>
        <taxon>Pseudomonadati</taxon>
        <taxon>Pseudomonadota</taxon>
        <taxon>Gammaproteobacteria</taxon>
        <taxon>Oceanospirillales</taxon>
        <taxon>Halomonadaceae</taxon>
        <taxon>Halotalea</taxon>
    </lineage>
</organism>
<dbReference type="Gene3D" id="3.40.50.1820">
    <property type="entry name" value="alpha/beta hydrolase"/>
    <property type="match status" value="1"/>
</dbReference>
<protein>
    <recommendedName>
        <fullName evidence="4">Alpha/beta hydrolase</fullName>
    </recommendedName>
</protein>
<gene>
    <name evidence="2" type="ORF">A5892_13030</name>
</gene>
<dbReference type="KEGG" id="haa:A5892_13030"/>
<dbReference type="Proteomes" id="UP000077875">
    <property type="component" value="Chromosome"/>
</dbReference>
<keyword evidence="3" id="KW-1185">Reference proteome</keyword>
<feature type="region of interest" description="Disordered" evidence="1">
    <location>
        <begin position="215"/>
        <end position="235"/>
    </location>
</feature>
<dbReference type="STRING" id="376489.A5892_13030"/>
<proteinExistence type="predicted"/>
<dbReference type="RefSeq" id="WP_082890450.1">
    <property type="nucleotide sequence ID" value="NZ_CP015243.1"/>
</dbReference>
<name>A0A172YG82_9GAMM</name>
<evidence type="ECO:0000256" key="1">
    <source>
        <dbReference type="SAM" id="MobiDB-lite"/>
    </source>
</evidence>
<sequence>MRIIILGLCLLALLGHARAELPQGASELSFQRSDGERMVLFTYRPAGAGLDAPVVIVLSGLLRNAATYRDEWREAADRYGYVVVAPRFSQRAYPGAEGYNLGRLNDRDGQPAPREKWAFTAIDELFEWLRSSGHTSRQRYYLYGNSAGCQFVHRMLTLLPDARVEAAVCAAAGWWTLPDRHIPWPYGLADAPVEVGSKELAELFARPLLVTVGAEDDADATPPPRHSPGADAQGSDRRQRAWFYYRSAHREASDLGLPFAWSFSRLPGVAHSGARTSRYAAVQFDAFERLGRFDLDQPQPQR</sequence>
<dbReference type="InterPro" id="IPR029058">
    <property type="entry name" value="AB_hydrolase_fold"/>
</dbReference>
<evidence type="ECO:0008006" key="4">
    <source>
        <dbReference type="Google" id="ProtNLM"/>
    </source>
</evidence>
<reference evidence="2 3" key="1">
    <citation type="submission" date="2016-04" db="EMBL/GenBank/DDBJ databases">
        <title>Complete Genome Sequence of Halotalea alkalilenta IHB B 13600.</title>
        <authorList>
            <person name="Swarnkar M.K."/>
            <person name="Sharma A."/>
            <person name="Kaushal K."/>
            <person name="Soni R."/>
            <person name="Rana S."/>
            <person name="Singh A.K."/>
            <person name="Gulati A."/>
        </authorList>
    </citation>
    <scope>NUCLEOTIDE SEQUENCE [LARGE SCALE GENOMIC DNA]</scope>
    <source>
        <strain evidence="2 3">IHB B 13600</strain>
    </source>
</reference>
<evidence type="ECO:0000313" key="3">
    <source>
        <dbReference type="Proteomes" id="UP000077875"/>
    </source>
</evidence>
<evidence type="ECO:0000313" key="2">
    <source>
        <dbReference type="EMBL" id="ANF58278.1"/>
    </source>
</evidence>
<dbReference type="AlphaFoldDB" id="A0A172YG82"/>